<dbReference type="Pfam" id="PF07690">
    <property type="entry name" value="MFS_1"/>
    <property type="match status" value="1"/>
</dbReference>
<evidence type="ECO:0000259" key="7">
    <source>
        <dbReference type="PROSITE" id="PS50850"/>
    </source>
</evidence>
<evidence type="ECO:0000256" key="2">
    <source>
        <dbReference type="ARBA" id="ARBA00022448"/>
    </source>
</evidence>
<dbReference type="Proteomes" id="UP000065533">
    <property type="component" value="Chromosome"/>
</dbReference>
<dbReference type="InterPro" id="IPR036259">
    <property type="entry name" value="MFS_trans_sf"/>
</dbReference>
<dbReference type="EMBL" id="CP013661">
    <property type="protein sequence ID" value="ALS79873.1"/>
    <property type="molecule type" value="Genomic_DNA"/>
</dbReference>
<feature type="transmembrane region" description="Helical" evidence="6">
    <location>
        <begin position="210"/>
        <end position="234"/>
    </location>
</feature>
<dbReference type="PANTHER" id="PTHR23531:SF2">
    <property type="entry name" value="PERMEASE"/>
    <property type="match status" value="1"/>
</dbReference>
<feature type="transmembrane region" description="Helical" evidence="6">
    <location>
        <begin position="297"/>
        <end position="316"/>
    </location>
</feature>
<dbReference type="CDD" id="cd17489">
    <property type="entry name" value="MFS_YfcJ_like"/>
    <property type="match status" value="1"/>
</dbReference>
<evidence type="ECO:0000256" key="5">
    <source>
        <dbReference type="ARBA" id="ARBA00023136"/>
    </source>
</evidence>
<dbReference type="InterPro" id="IPR052714">
    <property type="entry name" value="MFS_Exporter"/>
</dbReference>
<sequence>MSEKRPIWTRSFINISVSTFFIFVVFYALLTYTPLYVLNDLGGTATDGGLAVTVFLLSAIVMRFFAGMILEKFGKKRILMISLFFFAVSTVLYIFVGSFTVLLWLRFFHGIWFSLLTTVAGAIAADIIPPERRGEGLGYYGIAMNLAVVVGPFIALTLQQYASAQTVFTTLAVIMVIGFFCAVVVKVDETPFAKQEKSKLSIDDFLEKKTVPIATVGFLISFAYASIITFISIYAESLGLLKAASFFFVVYAISMLIVRPISGRLFDTSGPKVVIIPSIIIFGIGLISLSFTESSWMLLLSGALIGLGYGTLLPSFQSLAIQAADKHRSGYATGTFFAFYDSGIAVGSVLLGLIAGIAGYSNLYLMLGLFVIVVVFYYMWIESKQQKQKTKKSAVYNTLK</sequence>
<dbReference type="RefSeq" id="WP_058386515.1">
    <property type="nucleotide sequence ID" value="NZ_CP013661.2"/>
</dbReference>
<feature type="transmembrane region" description="Helical" evidence="6">
    <location>
        <begin position="273"/>
        <end position="291"/>
    </location>
</feature>
<evidence type="ECO:0000313" key="8">
    <source>
        <dbReference type="EMBL" id="ALS79873.1"/>
    </source>
</evidence>
<comment type="subcellular location">
    <subcellularLocation>
        <location evidence="1">Cell membrane</location>
        <topology evidence="1">Multi-pass membrane protein</topology>
    </subcellularLocation>
</comment>
<dbReference type="InterPro" id="IPR020846">
    <property type="entry name" value="MFS_dom"/>
</dbReference>
<evidence type="ECO:0000256" key="4">
    <source>
        <dbReference type="ARBA" id="ARBA00022989"/>
    </source>
</evidence>
<keyword evidence="3 6" id="KW-0812">Transmembrane</keyword>
<feature type="transmembrane region" description="Helical" evidence="6">
    <location>
        <begin position="363"/>
        <end position="381"/>
    </location>
</feature>
<feature type="domain" description="Major facilitator superfamily (MFS) profile" evidence="7">
    <location>
        <begin position="11"/>
        <end position="385"/>
    </location>
</feature>
<keyword evidence="5 6" id="KW-0472">Membrane</keyword>
<evidence type="ECO:0000313" key="9">
    <source>
        <dbReference type="Proteomes" id="UP000065533"/>
    </source>
</evidence>
<dbReference type="SUPFAM" id="SSF103473">
    <property type="entry name" value="MFS general substrate transporter"/>
    <property type="match status" value="1"/>
</dbReference>
<proteinExistence type="predicted"/>
<feature type="transmembrane region" description="Helical" evidence="6">
    <location>
        <begin position="167"/>
        <end position="189"/>
    </location>
</feature>
<organism evidence="8 9">
    <name type="scientific">Planococcus kocurii</name>
    <dbReference type="NCBI Taxonomy" id="1374"/>
    <lineage>
        <taxon>Bacteria</taxon>
        <taxon>Bacillati</taxon>
        <taxon>Bacillota</taxon>
        <taxon>Bacilli</taxon>
        <taxon>Bacillales</taxon>
        <taxon>Caryophanaceae</taxon>
        <taxon>Planococcus</taxon>
    </lineage>
</organism>
<name>A0ABN4K1X5_9BACL</name>
<dbReference type="Gene3D" id="1.20.1250.20">
    <property type="entry name" value="MFS general substrate transporter like domains"/>
    <property type="match status" value="2"/>
</dbReference>
<feature type="transmembrane region" description="Helical" evidence="6">
    <location>
        <begin position="50"/>
        <end position="70"/>
    </location>
</feature>
<gene>
    <name evidence="8" type="ORF">AUO94_15150</name>
</gene>
<feature type="transmembrane region" description="Helical" evidence="6">
    <location>
        <begin position="111"/>
        <end position="128"/>
    </location>
</feature>
<feature type="transmembrane region" description="Helical" evidence="6">
    <location>
        <begin position="140"/>
        <end position="161"/>
    </location>
</feature>
<keyword evidence="4 6" id="KW-1133">Transmembrane helix</keyword>
<feature type="transmembrane region" description="Helical" evidence="6">
    <location>
        <begin position="82"/>
        <end position="105"/>
    </location>
</feature>
<evidence type="ECO:0000256" key="3">
    <source>
        <dbReference type="ARBA" id="ARBA00022692"/>
    </source>
</evidence>
<dbReference type="PROSITE" id="PS50850">
    <property type="entry name" value="MFS"/>
    <property type="match status" value="1"/>
</dbReference>
<reference evidence="8" key="1">
    <citation type="submission" date="2016-01" db="EMBL/GenBank/DDBJ databases">
        <title>Complete genome of Planococcus kocurri type strain.</title>
        <authorList>
            <person name="See-Too W.S."/>
        </authorList>
    </citation>
    <scope>NUCLEOTIDE SEQUENCE [LARGE SCALE GENOMIC DNA]</scope>
    <source>
        <strain evidence="8">ATCC 43650</strain>
    </source>
</reference>
<keyword evidence="9" id="KW-1185">Reference proteome</keyword>
<protein>
    <submittedName>
        <fullName evidence="8">MFS transporter</fullName>
    </submittedName>
</protein>
<evidence type="ECO:0000256" key="1">
    <source>
        <dbReference type="ARBA" id="ARBA00004651"/>
    </source>
</evidence>
<keyword evidence="2" id="KW-0813">Transport</keyword>
<accession>A0ABN4K1X5</accession>
<evidence type="ECO:0000256" key="6">
    <source>
        <dbReference type="SAM" id="Phobius"/>
    </source>
</evidence>
<dbReference type="PANTHER" id="PTHR23531">
    <property type="entry name" value="QUINOLENE RESISTANCE PROTEIN NORA"/>
    <property type="match status" value="1"/>
</dbReference>
<feature type="transmembrane region" description="Helical" evidence="6">
    <location>
        <begin position="12"/>
        <end position="30"/>
    </location>
</feature>
<dbReference type="InterPro" id="IPR011701">
    <property type="entry name" value="MFS"/>
</dbReference>
<feature type="transmembrane region" description="Helical" evidence="6">
    <location>
        <begin position="337"/>
        <end position="357"/>
    </location>
</feature>
<feature type="transmembrane region" description="Helical" evidence="6">
    <location>
        <begin position="240"/>
        <end position="261"/>
    </location>
</feature>